<dbReference type="PANTHER" id="PTHR47424:SF3">
    <property type="entry name" value="REGULATORY PROTEIN GAL4"/>
    <property type="match status" value="1"/>
</dbReference>
<dbReference type="CDD" id="cd00067">
    <property type="entry name" value="GAL4"/>
    <property type="match status" value="1"/>
</dbReference>
<dbReference type="AlphaFoldDB" id="R7YXN6"/>
<dbReference type="GO" id="GO:0000981">
    <property type="term" value="F:DNA-binding transcription factor activity, RNA polymerase II-specific"/>
    <property type="evidence" value="ECO:0007669"/>
    <property type="project" value="InterPro"/>
</dbReference>
<dbReference type="InterPro" id="IPR051127">
    <property type="entry name" value="Fungal_SecMet_Regulators"/>
</dbReference>
<dbReference type="SMART" id="SM00066">
    <property type="entry name" value="GAL4"/>
    <property type="match status" value="1"/>
</dbReference>
<dbReference type="OMA" id="VYNHFRT"/>
<feature type="compositionally biased region" description="Polar residues" evidence="5">
    <location>
        <begin position="263"/>
        <end position="275"/>
    </location>
</feature>
<dbReference type="GO" id="GO:0005634">
    <property type="term" value="C:nucleus"/>
    <property type="evidence" value="ECO:0007669"/>
    <property type="project" value="TreeGrafter"/>
</dbReference>
<evidence type="ECO:0000256" key="3">
    <source>
        <dbReference type="ARBA" id="ARBA00023163"/>
    </source>
</evidence>
<keyword evidence="1" id="KW-0805">Transcription regulation</keyword>
<evidence type="ECO:0000256" key="1">
    <source>
        <dbReference type="ARBA" id="ARBA00023015"/>
    </source>
</evidence>
<evidence type="ECO:0000259" key="6">
    <source>
        <dbReference type="PROSITE" id="PS50048"/>
    </source>
</evidence>
<dbReference type="GO" id="GO:0000435">
    <property type="term" value="P:positive regulation of transcription from RNA polymerase II promoter by galactose"/>
    <property type="evidence" value="ECO:0007669"/>
    <property type="project" value="TreeGrafter"/>
</dbReference>
<dbReference type="InterPro" id="IPR001138">
    <property type="entry name" value="Zn2Cys6_DnaBD"/>
</dbReference>
<keyword evidence="8" id="KW-1185">Reference proteome</keyword>
<dbReference type="STRING" id="1168221.R7YXN6"/>
<evidence type="ECO:0000256" key="2">
    <source>
        <dbReference type="ARBA" id="ARBA00023125"/>
    </source>
</evidence>
<reference evidence="8" key="1">
    <citation type="submission" date="2012-06" db="EMBL/GenBank/DDBJ databases">
        <title>The genome sequence of Coniosporium apollinis CBS 100218.</title>
        <authorList>
            <consortium name="The Broad Institute Genome Sequencing Platform"/>
            <person name="Cuomo C."/>
            <person name="Gorbushina A."/>
            <person name="Noack S."/>
            <person name="Walker B."/>
            <person name="Young S.K."/>
            <person name="Zeng Q."/>
            <person name="Gargeya S."/>
            <person name="Fitzgerald M."/>
            <person name="Haas B."/>
            <person name="Abouelleil A."/>
            <person name="Alvarado L."/>
            <person name="Arachchi H.M."/>
            <person name="Berlin A.M."/>
            <person name="Chapman S.B."/>
            <person name="Goldberg J."/>
            <person name="Griggs A."/>
            <person name="Gujja S."/>
            <person name="Hansen M."/>
            <person name="Howarth C."/>
            <person name="Imamovic A."/>
            <person name="Larimer J."/>
            <person name="McCowan C."/>
            <person name="Montmayeur A."/>
            <person name="Murphy C."/>
            <person name="Neiman D."/>
            <person name="Pearson M."/>
            <person name="Priest M."/>
            <person name="Roberts A."/>
            <person name="Saif S."/>
            <person name="Shea T."/>
            <person name="Sisk P."/>
            <person name="Sykes S."/>
            <person name="Wortman J."/>
            <person name="Nusbaum C."/>
            <person name="Birren B."/>
        </authorList>
    </citation>
    <scope>NUCLEOTIDE SEQUENCE [LARGE SCALE GENOMIC DNA]</scope>
    <source>
        <strain evidence="8">CBS 100218</strain>
    </source>
</reference>
<dbReference type="PROSITE" id="PS00463">
    <property type="entry name" value="ZN2_CY6_FUNGAL_1"/>
    <property type="match status" value="1"/>
</dbReference>
<protein>
    <recommendedName>
        <fullName evidence="6">Zn(2)-C6 fungal-type domain-containing protein</fullName>
    </recommendedName>
</protein>
<feature type="compositionally biased region" description="Basic and acidic residues" evidence="5">
    <location>
        <begin position="156"/>
        <end position="172"/>
    </location>
</feature>
<sequence>MSTLPPQQAYRLPALPHDMYRGGPPPQDMYRGQPPHMAYPQHQPAPRQRTAIACRYCRRRKIRCSGFENQDGRCTNCVRFSQECLFTPVSAQAQAFVPAQTAWRNGQTPPLYGAYGQPLPPQHHQDPYAPRQPGYALPSPSGPYPAPGSAYPPGPYDDRSSHDATSRKRPANEPHTPTLPPPNPATASQLSGHRGSGAESSPYTYPDPTALTPAAVSPASSNASYHSSVPPHSQPQQPYYAPQPAAPRRSSPQSTYSYDPGRASSSPNTQAAPTTPGQAGYGYGGVGPDGLRPPQGGPAGHNDGRTPPPTSQGGSRPGMRITDIVDGGSGGGRSAADSDMLKALNRRPM</sequence>
<evidence type="ECO:0000256" key="4">
    <source>
        <dbReference type="ARBA" id="ARBA00023242"/>
    </source>
</evidence>
<proteinExistence type="predicted"/>
<accession>R7YXN6</accession>
<feature type="domain" description="Zn(2)-C6 fungal-type" evidence="6">
    <location>
        <begin position="53"/>
        <end position="86"/>
    </location>
</feature>
<dbReference type="GO" id="GO:0000978">
    <property type="term" value="F:RNA polymerase II cis-regulatory region sequence-specific DNA binding"/>
    <property type="evidence" value="ECO:0007669"/>
    <property type="project" value="TreeGrafter"/>
</dbReference>
<keyword evidence="2" id="KW-0238">DNA-binding</keyword>
<dbReference type="EMBL" id="JH767580">
    <property type="protein sequence ID" value="EON66441.1"/>
    <property type="molecule type" value="Genomic_DNA"/>
</dbReference>
<dbReference type="Proteomes" id="UP000016924">
    <property type="component" value="Unassembled WGS sequence"/>
</dbReference>
<evidence type="ECO:0000256" key="5">
    <source>
        <dbReference type="SAM" id="MobiDB-lite"/>
    </source>
</evidence>
<dbReference type="RefSeq" id="XP_007781758.1">
    <property type="nucleotide sequence ID" value="XM_007783568.1"/>
</dbReference>
<dbReference type="InterPro" id="IPR036864">
    <property type="entry name" value="Zn2-C6_fun-type_DNA-bd_sf"/>
</dbReference>
<dbReference type="eggNOG" id="ENOG502S6QC">
    <property type="taxonomic scope" value="Eukaryota"/>
</dbReference>
<evidence type="ECO:0000313" key="8">
    <source>
        <dbReference type="Proteomes" id="UP000016924"/>
    </source>
</evidence>
<dbReference type="Gene3D" id="4.10.240.10">
    <property type="entry name" value="Zn(2)-C6 fungal-type DNA-binding domain"/>
    <property type="match status" value="1"/>
</dbReference>
<dbReference type="GeneID" id="19902850"/>
<dbReference type="OrthoDB" id="5401558at2759"/>
<organism evidence="7 8">
    <name type="scientific">Coniosporium apollinis (strain CBS 100218)</name>
    <name type="common">Rock-inhabiting black yeast</name>
    <dbReference type="NCBI Taxonomy" id="1168221"/>
    <lineage>
        <taxon>Eukaryota</taxon>
        <taxon>Fungi</taxon>
        <taxon>Dikarya</taxon>
        <taxon>Ascomycota</taxon>
        <taxon>Pezizomycotina</taxon>
        <taxon>Dothideomycetes</taxon>
        <taxon>Dothideomycetes incertae sedis</taxon>
        <taxon>Coniosporium</taxon>
    </lineage>
</organism>
<feature type="compositionally biased region" description="Pro residues" evidence="5">
    <location>
        <begin position="140"/>
        <end position="155"/>
    </location>
</feature>
<feature type="compositionally biased region" description="Low complexity" evidence="5">
    <location>
        <begin position="213"/>
        <end position="254"/>
    </location>
</feature>
<feature type="region of interest" description="Disordered" evidence="5">
    <location>
        <begin position="108"/>
        <end position="349"/>
    </location>
</feature>
<gene>
    <name evidence="7" type="ORF">W97_05539</name>
</gene>
<dbReference type="Pfam" id="PF00172">
    <property type="entry name" value="Zn_clus"/>
    <property type="match status" value="1"/>
</dbReference>
<dbReference type="PROSITE" id="PS50048">
    <property type="entry name" value="ZN2_CY6_FUNGAL_2"/>
    <property type="match status" value="1"/>
</dbReference>
<dbReference type="HOGENOM" id="CLU_059426_0_0_1"/>
<dbReference type="PANTHER" id="PTHR47424">
    <property type="entry name" value="REGULATORY PROTEIN GAL4"/>
    <property type="match status" value="1"/>
</dbReference>
<keyword evidence="4" id="KW-0539">Nucleus</keyword>
<dbReference type="SUPFAM" id="SSF57701">
    <property type="entry name" value="Zn2/Cys6 DNA-binding domain"/>
    <property type="match status" value="1"/>
</dbReference>
<feature type="compositionally biased region" description="Gly residues" evidence="5">
    <location>
        <begin position="279"/>
        <end position="288"/>
    </location>
</feature>
<dbReference type="GO" id="GO:0008270">
    <property type="term" value="F:zinc ion binding"/>
    <property type="evidence" value="ECO:0007669"/>
    <property type="project" value="InterPro"/>
</dbReference>
<evidence type="ECO:0000313" key="7">
    <source>
        <dbReference type="EMBL" id="EON66441.1"/>
    </source>
</evidence>
<name>R7YXN6_CONA1</name>
<keyword evidence="3" id="KW-0804">Transcription</keyword>